<dbReference type="AlphaFoldDB" id="A0A0D2NSL3"/>
<gene>
    <name evidence="2" type="ORF">HYPSUDRAFT_77570</name>
</gene>
<dbReference type="OMA" id="TAIPNCN"/>
<protein>
    <recommendedName>
        <fullName evidence="1">Aminoglycoside phosphotransferase domain-containing protein</fullName>
    </recommendedName>
</protein>
<organism evidence="2 3">
    <name type="scientific">Hypholoma sublateritium (strain FD-334 SS-4)</name>
    <dbReference type="NCBI Taxonomy" id="945553"/>
    <lineage>
        <taxon>Eukaryota</taxon>
        <taxon>Fungi</taxon>
        <taxon>Dikarya</taxon>
        <taxon>Basidiomycota</taxon>
        <taxon>Agaricomycotina</taxon>
        <taxon>Agaricomycetes</taxon>
        <taxon>Agaricomycetidae</taxon>
        <taxon>Agaricales</taxon>
        <taxon>Agaricineae</taxon>
        <taxon>Strophariaceae</taxon>
        <taxon>Hypholoma</taxon>
    </lineage>
</organism>
<evidence type="ECO:0000313" key="2">
    <source>
        <dbReference type="EMBL" id="KJA21854.1"/>
    </source>
</evidence>
<sequence length="490" mass="55942">MFYMTKKETITINVAVCGLCGSGKSKLIEHLNGYTFMRAADNRSFRLILTEQSAECEVLFSKFEFALFTLELKTGMGNAELWDMWKPCADKITTNHADHTFKTCLVGTKLDTISSGSAQDVALQCLPTSVAFYSRLKYISTSSVTGEGIHAVASHIVDQLVPHPPTSPPWHVIFHAAREKFLDTIACLFALPVPPNVNKDTEDTVDIPDDDAMEPLYKSPESMAHNAYLATFAPKDMISRGSPAYRIAPSLIAKSRNPLEWDNTAYARSHLNIPIPQPRYPHLKYWFVTDFIKGKSLIECWDSLGLYMRFRIACTLRGYISQMRRLARDMPGSPVGGHVHGYIFSRGYYSGPFESAATFYRYIEDVTFRGWQCRFDSDYLLRGLPLPEKPILLRDYDSALVFTHADISPSNLMLSDDGVLWIIDWATCGFYPSWVEVLAMYRYQEFRPRSWNYFMWLVVGSPPKQRLYWDYFLEEADSYSFLEPSEDVIP</sequence>
<proteinExistence type="predicted"/>
<dbReference type="InterPro" id="IPR002575">
    <property type="entry name" value="Aminoglycoside_PTrfase"/>
</dbReference>
<evidence type="ECO:0000313" key="3">
    <source>
        <dbReference type="Proteomes" id="UP000054270"/>
    </source>
</evidence>
<feature type="domain" description="Aminoglycoside phosphotransferase" evidence="1">
    <location>
        <begin position="386"/>
        <end position="443"/>
    </location>
</feature>
<evidence type="ECO:0000259" key="1">
    <source>
        <dbReference type="Pfam" id="PF01636"/>
    </source>
</evidence>
<dbReference type="PANTHER" id="PTHR21310">
    <property type="entry name" value="AMINOGLYCOSIDE PHOSPHOTRANSFERASE-RELATED-RELATED"/>
    <property type="match status" value="1"/>
</dbReference>
<dbReference type="Pfam" id="PF01636">
    <property type="entry name" value="APH"/>
    <property type="match status" value="1"/>
</dbReference>
<dbReference type="InterPro" id="IPR011009">
    <property type="entry name" value="Kinase-like_dom_sf"/>
</dbReference>
<dbReference type="InterPro" id="IPR051678">
    <property type="entry name" value="AGP_Transferase"/>
</dbReference>
<dbReference type="SUPFAM" id="SSF56112">
    <property type="entry name" value="Protein kinase-like (PK-like)"/>
    <property type="match status" value="1"/>
</dbReference>
<dbReference type="EMBL" id="KN817554">
    <property type="protein sequence ID" value="KJA21854.1"/>
    <property type="molecule type" value="Genomic_DNA"/>
</dbReference>
<reference evidence="3" key="1">
    <citation type="submission" date="2014-04" db="EMBL/GenBank/DDBJ databases">
        <title>Evolutionary Origins and Diversification of the Mycorrhizal Mutualists.</title>
        <authorList>
            <consortium name="DOE Joint Genome Institute"/>
            <consortium name="Mycorrhizal Genomics Consortium"/>
            <person name="Kohler A."/>
            <person name="Kuo A."/>
            <person name="Nagy L.G."/>
            <person name="Floudas D."/>
            <person name="Copeland A."/>
            <person name="Barry K.W."/>
            <person name="Cichocki N."/>
            <person name="Veneault-Fourrey C."/>
            <person name="LaButti K."/>
            <person name="Lindquist E.A."/>
            <person name="Lipzen A."/>
            <person name="Lundell T."/>
            <person name="Morin E."/>
            <person name="Murat C."/>
            <person name="Riley R."/>
            <person name="Ohm R."/>
            <person name="Sun H."/>
            <person name="Tunlid A."/>
            <person name="Henrissat B."/>
            <person name="Grigoriev I.V."/>
            <person name="Hibbett D.S."/>
            <person name="Martin F."/>
        </authorList>
    </citation>
    <scope>NUCLEOTIDE SEQUENCE [LARGE SCALE GENOMIC DNA]</scope>
    <source>
        <strain evidence="3">FD-334 SS-4</strain>
    </source>
</reference>
<dbReference type="Gene3D" id="3.90.1200.10">
    <property type="match status" value="1"/>
</dbReference>
<dbReference type="Proteomes" id="UP000054270">
    <property type="component" value="Unassembled WGS sequence"/>
</dbReference>
<accession>A0A0D2NSL3</accession>
<name>A0A0D2NSL3_HYPSF</name>
<keyword evidence="3" id="KW-1185">Reference proteome</keyword>
<dbReference type="OrthoDB" id="4177236at2759"/>
<dbReference type="InterPro" id="IPR027417">
    <property type="entry name" value="P-loop_NTPase"/>
</dbReference>
<dbReference type="PANTHER" id="PTHR21310:SF39">
    <property type="entry name" value="AMINOGLYCOSIDE PHOSPHOTRANSFERASE DOMAIN-CONTAINING PROTEIN"/>
    <property type="match status" value="1"/>
</dbReference>
<dbReference type="SUPFAM" id="SSF52540">
    <property type="entry name" value="P-loop containing nucleoside triphosphate hydrolases"/>
    <property type="match status" value="1"/>
</dbReference>
<dbReference type="STRING" id="945553.A0A0D2NSL3"/>